<comment type="caution">
    <text evidence="1">The sequence shown here is derived from an EMBL/GenBank/DDBJ whole genome shotgun (WGS) entry which is preliminary data.</text>
</comment>
<dbReference type="AlphaFoldDB" id="A0A8K0SYM1"/>
<sequence>MSSELAHLSSSTTTSPSLTTVPADIFRLIADILPPSSLMCLAMTCRGFKQTIFKNLPNSRPMNEGEKLKLLSCLERDIPEQYCCYLCTKLHKWSPLWAINENGKPTVRPPQCSSLGDLIHRNSYRLPWAYATLAMRRYNYGPSYGIPCRNLNAVVDIAPTFSGVEYRQIWEVQILGGSLCLRSWYLFRHSSQEVLRRFLVVRRLDLCDHLRIEEGGCHGQWIESSDEIAEFMGGDRDTCCGSPFQHTDIHSFTRCQYCNTDVEMEVGWIESRQKWCARLTVYHVMAPRMALDDGRSRWFKYQHSDTVENPPSDLMAMETAWGDMSGYRSLSHSSA</sequence>
<evidence type="ECO:0000313" key="2">
    <source>
        <dbReference type="Proteomes" id="UP000813444"/>
    </source>
</evidence>
<gene>
    <name evidence="1" type="ORF">B0I35DRAFT_475583</name>
</gene>
<evidence type="ECO:0008006" key="3">
    <source>
        <dbReference type="Google" id="ProtNLM"/>
    </source>
</evidence>
<dbReference type="SUPFAM" id="SSF81383">
    <property type="entry name" value="F-box domain"/>
    <property type="match status" value="1"/>
</dbReference>
<organism evidence="1 2">
    <name type="scientific">Stachybotrys elegans</name>
    <dbReference type="NCBI Taxonomy" id="80388"/>
    <lineage>
        <taxon>Eukaryota</taxon>
        <taxon>Fungi</taxon>
        <taxon>Dikarya</taxon>
        <taxon>Ascomycota</taxon>
        <taxon>Pezizomycotina</taxon>
        <taxon>Sordariomycetes</taxon>
        <taxon>Hypocreomycetidae</taxon>
        <taxon>Hypocreales</taxon>
        <taxon>Stachybotryaceae</taxon>
        <taxon>Stachybotrys</taxon>
    </lineage>
</organism>
<dbReference type="OrthoDB" id="4851509at2759"/>
<dbReference type="Proteomes" id="UP000813444">
    <property type="component" value="Unassembled WGS sequence"/>
</dbReference>
<protein>
    <recommendedName>
        <fullName evidence="3">F-box domain-containing protein</fullName>
    </recommendedName>
</protein>
<dbReference type="InterPro" id="IPR036047">
    <property type="entry name" value="F-box-like_dom_sf"/>
</dbReference>
<accession>A0A8K0SYM1</accession>
<evidence type="ECO:0000313" key="1">
    <source>
        <dbReference type="EMBL" id="KAH7324329.1"/>
    </source>
</evidence>
<name>A0A8K0SYM1_9HYPO</name>
<reference evidence="1" key="1">
    <citation type="journal article" date="2021" name="Nat. Commun.">
        <title>Genetic determinants of endophytism in the Arabidopsis root mycobiome.</title>
        <authorList>
            <person name="Mesny F."/>
            <person name="Miyauchi S."/>
            <person name="Thiergart T."/>
            <person name="Pickel B."/>
            <person name="Atanasova L."/>
            <person name="Karlsson M."/>
            <person name="Huettel B."/>
            <person name="Barry K.W."/>
            <person name="Haridas S."/>
            <person name="Chen C."/>
            <person name="Bauer D."/>
            <person name="Andreopoulos W."/>
            <person name="Pangilinan J."/>
            <person name="LaButti K."/>
            <person name="Riley R."/>
            <person name="Lipzen A."/>
            <person name="Clum A."/>
            <person name="Drula E."/>
            <person name="Henrissat B."/>
            <person name="Kohler A."/>
            <person name="Grigoriev I.V."/>
            <person name="Martin F.M."/>
            <person name="Hacquard S."/>
        </authorList>
    </citation>
    <scope>NUCLEOTIDE SEQUENCE</scope>
    <source>
        <strain evidence="1">MPI-CAGE-CH-0235</strain>
    </source>
</reference>
<proteinExistence type="predicted"/>
<keyword evidence="2" id="KW-1185">Reference proteome</keyword>
<dbReference type="EMBL" id="JAGPNK010000003">
    <property type="protein sequence ID" value="KAH7324329.1"/>
    <property type="molecule type" value="Genomic_DNA"/>
</dbReference>